<dbReference type="eggNOG" id="COG3766">
    <property type="taxonomic scope" value="Bacteria"/>
</dbReference>
<accession>A0A075R4F2</accession>
<reference evidence="8 9" key="1">
    <citation type="journal article" date="2011" name="J. Bacteriol.">
        <title>Genome sequence of Brevibacillus laterosporus LMG 15441, a pathogen of invertebrates.</title>
        <authorList>
            <person name="Djukic M."/>
            <person name="Poehlein A."/>
            <person name="Thurmer A."/>
            <person name="Daniel R."/>
        </authorList>
    </citation>
    <scope>NUCLEOTIDE SEQUENCE [LARGE SCALE GENOMIC DNA]</scope>
    <source>
        <strain evidence="8 9">LMG 15441</strain>
    </source>
</reference>
<evidence type="ECO:0000256" key="2">
    <source>
        <dbReference type="ARBA" id="ARBA00005779"/>
    </source>
</evidence>
<evidence type="ECO:0000313" key="9">
    <source>
        <dbReference type="Proteomes" id="UP000005850"/>
    </source>
</evidence>
<dbReference type="PANTHER" id="PTHR40043:SF1">
    <property type="entry name" value="UPF0719 INNER MEMBRANE PROTEIN YJFL"/>
    <property type="match status" value="1"/>
</dbReference>
<dbReference type="PANTHER" id="PTHR40043">
    <property type="entry name" value="UPF0719 INNER MEMBRANE PROTEIN YJFL"/>
    <property type="match status" value="1"/>
</dbReference>
<comment type="similarity">
    <text evidence="2">Belongs to the UPF0719 family.</text>
</comment>
<evidence type="ECO:0000313" key="8">
    <source>
        <dbReference type="EMBL" id="AIG26346.1"/>
    </source>
</evidence>
<keyword evidence="6 7" id="KW-0472">Membrane</keyword>
<dbReference type="InterPro" id="IPR007140">
    <property type="entry name" value="DUF350"/>
</dbReference>
<evidence type="ECO:0000256" key="4">
    <source>
        <dbReference type="ARBA" id="ARBA00022692"/>
    </source>
</evidence>
<organism evidence="8 9">
    <name type="scientific">Brevibacillus laterosporus LMG 15441</name>
    <dbReference type="NCBI Taxonomy" id="1042163"/>
    <lineage>
        <taxon>Bacteria</taxon>
        <taxon>Bacillati</taxon>
        <taxon>Bacillota</taxon>
        <taxon>Bacilli</taxon>
        <taxon>Bacillales</taxon>
        <taxon>Paenibacillaceae</taxon>
        <taxon>Brevibacillus</taxon>
    </lineage>
</organism>
<feature type="transmembrane region" description="Helical" evidence="7">
    <location>
        <begin position="108"/>
        <end position="127"/>
    </location>
</feature>
<proteinExistence type="inferred from homology"/>
<protein>
    <submittedName>
        <fullName evidence="8">Putative membrane protein</fullName>
    </submittedName>
</protein>
<keyword evidence="9" id="KW-1185">Reference proteome</keyword>
<keyword evidence="4 7" id="KW-0812">Transmembrane</keyword>
<evidence type="ECO:0000256" key="3">
    <source>
        <dbReference type="ARBA" id="ARBA00022475"/>
    </source>
</evidence>
<feature type="transmembrane region" description="Helical" evidence="7">
    <location>
        <begin position="44"/>
        <end position="61"/>
    </location>
</feature>
<evidence type="ECO:0000256" key="7">
    <source>
        <dbReference type="SAM" id="Phobius"/>
    </source>
</evidence>
<keyword evidence="3" id="KW-1003">Cell membrane</keyword>
<sequence>MSLVINFLSYAGTAFAMMLIGFILFVVSTTRVKEFQLIANNNQAAALTLGGKMLGLAYVLGSAVANSVSLMDMVIWSGVGIVAQIIFSYLAEIITIRFSIREAIEKNNTAVGILLMMLSLSIGWIVGQCLTY</sequence>
<dbReference type="AlphaFoldDB" id="A0A075R4F2"/>
<dbReference type="EMBL" id="CP007806">
    <property type="protein sequence ID" value="AIG26346.1"/>
    <property type="molecule type" value="Genomic_DNA"/>
</dbReference>
<dbReference type="Pfam" id="PF03994">
    <property type="entry name" value="DUF350"/>
    <property type="match status" value="1"/>
</dbReference>
<evidence type="ECO:0000256" key="6">
    <source>
        <dbReference type="ARBA" id="ARBA00023136"/>
    </source>
</evidence>
<gene>
    <name evidence="8" type="ORF">BRLA_c020250</name>
</gene>
<evidence type="ECO:0000256" key="5">
    <source>
        <dbReference type="ARBA" id="ARBA00022989"/>
    </source>
</evidence>
<dbReference type="STRING" id="1042163.BRLA_c020250"/>
<dbReference type="HOGENOM" id="CLU_122820_1_0_9"/>
<keyword evidence="5 7" id="KW-1133">Transmembrane helix</keyword>
<dbReference type="Proteomes" id="UP000005850">
    <property type="component" value="Chromosome"/>
</dbReference>
<comment type="subcellular location">
    <subcellularLocation>
        <location evidence="1">Cell membrane</location>
        <topology evidence="1">Multi-pass membrane protein</topology>
    </subcellularLocation>
</comment>
<dbReference type="GO" id="GO:0005886">
    <property type="term" value="C:plasma membrane"/>
    <property type="evidence" value="ECO:0007669"/>
    <property type="project" value="UniProtKB-SubCell"/>
</dbReference>
<dbReference type="RefSeq" id="WP_003337195.1">
    <property type="nucleotide sequence ID" value="NZ_CP007806.1"/>
</dbReference>
<evidence type="ECO:0000256" key="1">
    <source>
        <dbReference type="ARBA" id="ARBA00004651"/>
    </source>
</evidence>
<feature type="transmembrane region" description="Helical" evidence="7">
    <location>
        <begin position="73"/>
        <end position="96"/>
    </location>
</feature>
<feature type="transmembrane region" description="Helical" evidence="7">
    <location>
        <begin position="12"/>
        <end position="32"/>
    </location>
</feature>
<dbReference type="KEGG" id="blr:BRLA_c020250"/>
<name>A0A075R4F2_BRELA</name>